<dbReference type="AlphaFoldDB" id="A0AAJ4W5G3"/>
<sequence length="383" mass="43087">MINPIKHNAVNWVDGMKISQRHFDAHTNFTLDSLRDVSSLYINNFNYGLLPISDKSQDKGIFEVFNTLTGDVQLVIKQCSAVTPAGFRIELSNFSTNLKSLAPQASEELQEQKEDYYLIISVNPFDKIPHGDVDLEETPPRHPFTKPSYHIELMPVSSFDSGAATSGGNYIIIGKATVQGNSIQADTSFIPPCTSVLSHPLLLNYYNSVAKTMAILQQYAIRIIQKNINTSQNTKLAFNVKLLCHALVNHIGNIYFQFRNVIPHVAPIYLIECFSQLSIHLYNTTQSISSLELEEMLNYVSEWSEVAPHTFLNQLSAVAEINYQHTDCGAHLKEVQLLLVSLEKIFLKLSELDYIGQRKENIIVNELDVTPVAKTNRGWSVLD</sequence>
<evidence type="ECO:0000313" key="2">
    <source>
        <dbReference type="Proteomes" id="UP000183496"/>
    </source>
</evidence>
<name>A0AAJ4W5G3_MYRPR</name>
<dbReference type="RefSeq" id="WP_041892276.1">
    <property type="nucleotide sequence ID" value="NZ_CP010817.1"/>
</dbReference>
<evidence type="ECO:0000313" key="1">
    <source>
        <dbReference type="EMBL" id="SER25277.1"/>
    </source>
</evidence>
<organism evidence="1 2">
    <name type="scientific">Myroides profundi</name>
    <dbReference type="NCBI Taxonomy" id="480520"/>
    <lineage>
        <taxon>Bacteria</taxon>
        <taxon>Pseudomonadati</taxon>
        <taxon>Bacteroidota</taxon>
        <taxon>Flavobacteriia</taxon>
        <taxon>Flavobacteriales</taxon>
        <taxon>Flavobacteriaceae</taxon>
        <taxon>Myroides</taxon>
    </lineage>
</organism>
<dbReference type="EMBL" id="FOFY01000011">
    <property type="protein sequence ID" value="SER25277.1"/>
    <property type="molecule type" value="Genomic_DNA"/>
</dbReference>
<accession>A0AAJ4W5G3</accession>
<dbReference type="KEGG" id="mpw:MPR_2079"/>
<keyword evidence="2" id="KW-1185">Reference proteome</keyword>
<comment type="caution">
    <text evidence="1">The sequence shown here is derived from an EMBL/GenBank/DDBJ whole genome shotgun (WGS) entry which is preliminary data.</text>
</comment>
<proteinExistence type="predicted"/>
<dbReference type="Proteomes" id="UP000183496">
    <property type="component" value="Unassembled WGS sequence"/>
</dbReference>
<reference evidence="1 2" key="1">
    <citation type="submission" date="2016-10" db="EMBL/GenBank/DDBJ databases">
        <authorList>
            <person name="Varghese N."/>
            <person name="Submissions S."/>
        </authorList>
    </citation>
    <scope>NUCLEOTIDE SEQUENCE [LARGE SCALE GENOMIC DNA]</scope>
    <source>
        <strain evidence="2">DSM 19823 / KCTC 23066 / CCTCC M 208030 / D25</strain>
    </source>
</reference>
<gene>
    <name evidence="1" type="ORF">SAMN04488089_111137</name>
</gene>
<protein>
    <submittedName>
        <fullName evidence="1">Uncharacterized protein</fullName>
    </submittedName>
</protein>